<feature type="transmembrane region" description="Helical" evidence="8">
    <location>
        <begin position="49"/>
        <end position="70"/>
    </location>
</feature>
<keyword evidence="4" id="KW-1003">Cell membrane</keyword>
<feature type="transmembrane region" description="Helical" evidence="8">
    <location>
        <begin position="82"/>
        <end position="107"/>
    </location>
</feature>
<name>A0A5C5SFY4_9STRE</name>
<dbReference type="InterPro" id="IPR002549">
    <property type="entry name" value="AI-2E-like"/>
</dbReference>
<accession>A0A5C5SFY4</accession>
<evidence type="ECO:0000256" key="4">
    <source>
        <dbReference type="ARBA" id="ARBA00022475"/>
    </source>
</evidence>
<dbReference type="PANTHER" id="PTHR21716">
    <property type="entry name" value="TRANSMEMBRANE PROTEIN"/>
    <property type="match status" value="1"/>
</dbReference>
<comment type="subcellular location">
    <subcellularLocation>
        <location evidence="1">Cell membrane</location>
        <topology evidence="1">Multi-pass membrane protein</topology>
    </subcellularLocation>
</comment>
<keyword evidence="10" id="KW-1185">Reference proteome</keyword>
<evidence type="ECO:0000313" key="9">
    <source>
        <dbReference type="EMBL" id="TWS99202.1"/>
    </source>
</evidence>
<evidence type="ECO:0000313" key="10">
    <source>
        <dbReference type="Proteomes" id="UP000317430"/>
    </source>
</evidence>
<feature type="transmembrane region" description="Helical" evidence="8">
    <location>
        <begin position="177"/>
        <end position="199"/>
    </location>
</feature>
<keyword evidence="5 8" id="KW-0812">Transmembrane</keyword>
<evidence type="ECO:0000256" key="3">
    <source>
        <dbReference type="ARBA" id="ARBA00022448"/>
    </source>
</evidence>
<evidence type="ECO:0000256" key="7">
    <source>
        <dbReference type="ARBA" id="ARBA00023136"/>
    </source>
</evidence>
<keyword evidence="7 8" id="KW-0472">Membrane</keyword>
<feature type="transmembrane region" description="Helical" evidence="8">
    <location>
        <begin position="275"/>
        <end position="304"/>
    </location>
</feature>
<evidence type="ECO:0000256" key="5">
    <source>
        <dbReference type="ARBA" id="ARBA00022692"/>
    </source>
</evidence>
<dbReference type="GO" id="GO:0055085">
    <property type="term" value="P:transmembrane transport"/>
    <property type="evidence" value="ECO:0007669"/>
    <property type="project" value="TreeGrafter"/>
</dbReference>
<comment type="similarity">
    <text evidence="2">Belongs to the autoinducer-2 exporter (AI-2E) (TC 2.A.86) family.</text>
</comment>
<feature type="transmembrane region" description="Helical" evidence="8">
    <location>
        <begin position="240"/>
        <end position="263"/>
    </location>
</feature>
<dbReference type="AlphaFoldDB" id="A0A5C5SFY4"/>
<comment type="caution">
    <text evidence="9">The sequence shown here is derived from an EMBL/GenBank/DDBJ whole genome shotgun (WGS) entry which is preliminary data.</text>
</comment>
<evidence type="ECO:0000256" key="8">
    <source>
        <dbReference type="SAM" id="Phobius"/>
    </source>
</evidence>
<evidence type="ECO:0000256" key="2">
    <source>
        <dbReference type="ARBA" id="ARBA00009773"/>
    </source>
</evidence>
<gene>
    <name evidence="9" type="ORF">FRX57_03115</name>
</gene>
<evidence type="ECO:0000256" key="1">
    <source>
        <dbReference type="ARBA" id="ARBA00004651"/>
    </source>
</evidence>
<reference evidence="9 10" key="1">
    <citation type="submission" date="2019-08" db="EMBL/GenBank/DDBJ databases">
        <authorList>
            <person name="Lei W."/>
        </authorList>
    </citation>
    <scope>NUCLEOTIDE SEQUENCE [LARGE SCALE GENOMIC DNA]</scope>
    <source>
        <strain evidence="9 10">CCUG 66496</strain>
    </source>
</reference>
<dbReference type="GO" id="GO:0005886">
    <property type="term" value="C:plasma membrane"/>
    <property type="evidence" value="ECO:0007669"/>
    <property type="project" value="UniProtKB-SubCell"/>
</dbReference>
<dbReference type="EMBL" id="VOHL01000001">
    <property type="protein sequence ID" value="TWS99202.1"/>
    <property type="molecule type" value="Genomic_DNA"/>
</dbReference>
<dbReference type="Pfam" id="PF01594">
    <property type="entry name" value="AI-2E_transport"/>
    <property type="match status" value="1"/>
</dbReference>
<keyword evidence="6 8" id="KW-1133">Transmembrane helix</keyword>
<organism evidence="9 10">
    <name type="scientific">Streptococcus cuniculipharyngis</name>
    <dbReference type="NCBI Taxonomy" id="1562651"/>
    <lineage>
        <taxon>Bacteria</taxon>
        <taxon>Bacillati</taxon>
        <taxon>Bacillota</taxon>
        <taxon>Bacilli</taxon>
        <taxon>Lactobacillales</taxon>
        <taxon>Streptococcaceae</taxon>
        <taxon>Streptococcus</taxon>
    </lineage>
</organism>
<keyword evidence="3" id="KW-0813">Transport</keyword>
<proteinExistence type="inferred from homology"/>
<feature type="transmembrane region" description="Helical" evidence="8">
    <location>
        <begin position="21"/>
        <end position="43"/>
    </location>
</feature>
<dbReference type="OrthoDB" id="9793390at2"/>
<protein>
    <submittedName>
        <fullName evidence="9">AI-2E family transporter</fullName>
    </submittedName>
</protein>
<evidence type="ECO:0000256" key="6">
    <source>
        <dbReference type="ARBA" id="ARBA00022989"/>
    </source>
</evidence>
<dbReference type="RefSeq" id="WP_146566529.1">
    <property type="nucleotide sequence ID" value="NZ_VOHL01000001.1"/>
</dbReference>
<dbReference type="Proteomes" id="UP000317430">
    <property type="component" value="Unassembled WGS sequence"/>
</dbReference>
<sequence>MNTKEKHFNLTWFFKWFLNNQAVTVLLVTLLLFLNILIFTKISSLFTPLIYFGAVVMLPLVMSMILYYLLEPSVSWLEKKGLGRVGAISIVFFAVFLVLLLILANFVPMAEHQMTSFIRNLPTYMRSVEKRIILLLQDERLAGFRPQLESLVDNLSQKAVDYAETFSRDAVNWLGNLAGTLAKVAVAIIITPFILFYFLRDGKEMKTSFLSYIPTRMRASIRRILSGINAQLSGYVQGQVTVAIVVGIMFSIMFSLIGLPYAITFGVLAGVLNMIPYLGSFLAMVPVVILGLVGGPFLLIKVLLVFMIEQTIEGRFVTPLVLGSKLSIHPITIMFILLTTGSMFGVWGVFLGIPIYASIKVVVKEIFAWYRQVSGLYEEDVIEHVE</sequence>
<dbReference type="PANTHER" id="PTHR21716:SF53">
    <property type="entry name" value="PERMEASE PERM-RELATED"/>
    <property type="match status" value="1"/>
</dbReference>